<dbReference type="PROSITE" id="PS51819">
    <property type="entry name" value="VOC"/>
    <property type="match status" value="1"/>
</dbReference>
<sequence length="124" mass="13565">MKSPLLGLRTTIYKVSDMAQAKAWYSDAFGIEAYFDEPFYIGFNVGGYELGLQPDEKNEGKTDGVITYWGVDDVAQTINHLIEKGATIYEEPTEVGGGIIVGAVKDLWGNVVGVIYNPHFQLAG</sequence>
<gene>
    <name evidence="2" type="ORF">ACFSR2_20045</name>
</gene>
<feature type="domain" description="VOC" evidence="1">
    <location>
        <begin position="7"/>
        <end position="117"/>
    </location>
</feature>
<reference evidence="3" key="1">
    <citation type="journal article" date="2019" name="Int. J. Syst. Evol. Microbiol.">
        <title>The Global Catalogue of Microorganisms (GCM) 10K type strain sequencing project: providing services to taxonomists for standard genome sequencing and annotation.</title>
        <authorList>
            <consortium name="The Broad Institute Genomics Platform"/>
            <consortium name="The Broad Institute Genome Sequencing Center for Infectious Disease"/>
            <person name="Wu L."/>
            <person name="Ma J."/>
        </authorList>
    </citation>
    <scope>NUCLEOTIDE SEQUENCE [LARGE SCALE GENOMIC DNA]</scope>
    <source>
        <strain evidence="3">KCTC 52344</strain>
    </source>
</reference>
<dbReference type="InterPro" id="IPR004360">
    <property type="entry name" value="Glyas_Fos-R_dOase_dom"/>
</dbReference>
<dbReference type="InterPro" id="IPR029068">
    <property type="entry name" value="Glyas_Bleomycin-R_OHBP_Dase"/>
</dbReference>
<dbReference type="InterPro" id="IPR037523">
    <property type="entry name" value="VOC_core"/>
</dbReference>
<evidence type="ECO:0000313" key="3">
    <source>
        <dbReference type="Proteomes" id="UP001597510"/>
    </source>
</evidence>
<protein>
    <submittedName>
        <fullName evidence="2">VOC family protein</fullName>
    </submittedName>
</protein>
<keyword evidence="3" id="KW-1185">Reference proteome</keyword>
<proteinExistence type="predicted"/>
<dbReference type="Proteomes" id="UP001597510">
    <property type="component" value="Unassembled WGS sequence"/>
</dbReference>
<dbReference type="SUPFAM" id="SSF54593">
    <property type="entry name" value="Glyoxalase/Bleomycin resistance protein/Dihydroxybiphenyl dioxygenase"/>
    <property type="match status" value="1"/>
</dbReference>
<dbReference type="RefSeq" id="WP_340239237.1">
    <property type="nucleotide sequence ID" value="NZ_JBBEWC010000012.1"/>
</dbReference>
<dbReference type="Pfam" id="PF00903">
    <property type="entry name" value="Glyoxalase"/>
    <property type="match status" value="1"/>
</dbReference>
<organism evidence="2 3">
    <name type="scientific">Emticicia soli</name>
    <dbReference type="NCBI Taxonomy" id="2027878"/>
    <lineage>
        <taxon>Bacteria</taxon>
        <taxon>Pseudomonadati</taxon>
        <taxon>Bacteroidota</taxon>
        <taxon>Cytophagia</taxon>
        <taxon>Cytophagales</taxon>
        <taxon>Leadbetterellaceae</taxon>
        <taxon>Emticicia</taxon>
    </lineage>
</organism>
<dbReference type="Gene3D" id="3.10.180.10">
    <property type="entry name" value="2,3-Dihydroxybiphenyl 1,2-Dioxygenase, domain 1"/>
    <property type="match status" value="1"/>
</dbReference>
<evidence type="ECO:0000313" key="2">
    <source>
        <dbReference type="EMBL" id="MFD2523201.1"/>
    </source>
</evidence>
<name>A0ABW5JBL8_9BACT</name>
<dbReference type="EMBL" id="JBHULC010000027">
    <property type="protein sequence ID" value="MFD2523201.1"/>
    <property type="molecule type" value="Genomic_DNA"/>
</dbReference>
<accession>A0ABW5JBL8</accession>
<evidence type="ECO:0000259" key="1">
    <source>
        <dbReference type="PROSITE" id="PS51819"/>
    </source>
</evidence>
<comment type="caution">
    <text evidence="2">The sequence shown here is derived from an EMBL/GenBank/DDBJ whole genome shotgun (WGS) entry which is preliminary data.</text>
</comment>